<dbReference type="EMBL" id="JAEFBJ010000131">
    <property type="protein sequence ID" value="KAG7529630.1"/>
    <property type="molecule type" value="Genomic_DNA"/>
</dbReference>
<evidence type="ECO:0000313" key="4">
    <source>
        <dbReference type="Proteomes" id="UP000694251"/>
    </source>
</evidence>
<evidence type="ECO:0000256" key="1">
    <source>
        <dbReference type="SAM" id="Coils"/>
    </source>
</evidence>
<gene>
    <name evidence="3" type="ORF">ISN44_Un131g000180</name>
</gene>
<evidence type="ECO:0000313" key="3">
    <source>
        <dbReference type="EMBL" id="KAG7529630.1"/>
    </source>
</evidence>
<name>A0A8T1XIZ2_ARASU</name>
<organism evidence="3 4">
    <name type="scientific">Arabidopsis suecica</name>
    <name type="common">Swedish thale-cress</name>
    <name type="synonym">Cardaminopsis suecica</name>
    <dbReference type="NCBI Taxonomy" id="45249"/>
    <lineage>
        <taxon>Eukaryota</taxon>
        <taxon>Viridiplantae</taxon>
        <taxon>Streptophyta</taxon>
        <taxon>Embryophyta</taxon>
        <taxon>Tracheophyta</taxon>
        <taxon>Spermatophyta</taxon>
        <taxon>Magnoliopsida</taxon>
        <taxon>eudicotyledons</taxon>
        <taxon>Gunneridae</taxon>
        <taxon>Pentapetalae</taxon>
        <taxon>rosids</taxon>
        <taxon>malvids</taxon>
        <taxon>Brassicales</taxon>
        <taxon>Brassicaceae</taxon>
        <taxon>Camelineae</taxon>
        <taxon>Arabidopsis</taxon>
    </lineage>
</organism>
<feature type="region of interest" description="Disordered" evidence="2">
    <location>
        <begin position="339"/>
        <end position="382"/>
    </location>
</feature>
<reference evidence="3 4" key="1">
    <citation type="submission" date="2020-12" db="EMBL/GenBank/DDBJ databases">
        <title>Concerted genomic and epigenomic changes stabilize Arabidopsis allopolyploids.</title>
        <authorList>
            <person name="Chen Z."/>
        </authorList>
    </citation>
    <scope>NUCLEOTIDE SEQUENCE [LARGE SCALE GENOMIC DNA]</scope>
    <source>
        <strain evidence="3">As9502</strain>
        <tissue evidence="3">Leaf</tissue>
    </source>
</reference>
<dbReference type="OrthoDB" id="1113395at2759"/>
<comment type="caution">
    <text evidence="3">The sequence shown here is derived from an EMBL/GenBank/DDBJ whole genome shotgun (WGS) entry which is preliminary data.</text>
</comment>
<keyword evidence="4" id="KW-1185">Reference proteome</keyword>
<dbReference type="AlphaFoldDB" id="A0A8T1XIZ2"/>
<feature type="compositionally biased region" description="Basic and acidic residues" evidence="2">
    <location>
        <begin position="8"/>
        <end position="18"/>
    </location>
</feature>
<feature type="region of interest" description="Disordered" evidence="2">
    <location>
        <begin position="1"/>
        <end position="45"/>
    </location>
</feature>
<keyword evidence="1" id="KW-0175">Coiled coil</keyword>
<accession>A0A8T1XIZ2</accession>
<protein>
    <submittedName>
        <fullName evidence="3">Uncharacterized protein</fullName>
    </submittedName>
</protein>
<sequence>MLVRHNSRFPENRRDEVQSSRANQIEIPTLLDESDREGPDGNPAVLPEEHVDYLDRFDPLIDLEDAYNVHLQYIKAEVEARLLPMETAHFDLDLIVDWNTEIAASKSLSTDESIAELFALCGSGDRPIIYMIPGEDDRPWSPQRGYLTPAAICNFVAALTFGAEEGYRVNVRCFEEMTTLKSVRSPRYRVVNNRPKYNFLPGVKVSNFKNWEEYYFYVKVRKSFISFASRLLNMPPPPPPVQEEARPSDDVAVPVIPPANFGSFDVDQVSREILVDLDSQDRTCLEEAGGVQAQEIVGDDLNQPIPAQAVKHEVQVVTSEQPAAVQTATLGGEKVDVDLTNLDSNKDGTDAEIGTLRRSREEKGKGVDNQSKKRSASEAGLNDEAPASKTFCIYRGEALNPDQFTFKYTGDKFLVRDREAASHLLRNLMLHGVREFPNPDELILREEYKKFVRSSLETAALANDLIATYDHKQRLKLADRDAFDNLKKCTDKAKLIYARDIKEMAPLKDAAETHKAEISSLNDEVARLNGRKVDLLKEISDLQIAFVVVKEHGEKECNRLQTDRDAKVARTTRKAQARFDKMKAYLNEQENIVKPKIATSELEGLNALTQKVNDEVNALNVIEFGDDDLNMSPDQLGFSRQSSQVAPVADQHGSNVDLVSRSDIRHMESAGSSFLVGKNVPTFSNAEAIERGMPFFNNIRVPWTLLFQARSEARGEAEGFLSCVESRHKEYREIVSYYDERKSDIVHKMAMLESHPRHWIKNSFQWLAPMPDVLLSYCNDCAQDAVVASKEKNPTIIADGDFIPRPLPLFYLGSATFDAETTVCQNFINQVGFMHQDQCRELQYFRTKKRKVDSRLEELEALITKLKAKRRRIVTRLDEVEQTIRALEIRSEDWEKVGLQLVWPMPDRLLRDNRVVFG</sequence>
<feature type="coiled-coil region" evidence="1">
    <location>
        <begin position="849"/>
        <end position="897"/>
    </location>
</feature>
<feature type="coiled-coil region" evidence="1">
    <location>
        <begin position="511"/>
        <end position="538"/>
    </location>
</feature>
<proteinExistence type="predicted"/>
<dbReference type="Proteomes" id="UP000694251">
    <property type="component" value="Unassembled WGS sequence"/>
</dbReference>
<evidence type="ECO:0000256" key="2">
    <source>
        <dbReference type="SAM" id="MobiDB-lite"/>
    </source>
</evidence>